<dbReference type="InterPro" id="IPR001611">
    <property type="entry name" value="Leu-rich_rpt"/>
</dbReference>
<keyword evidence="7" id="KW-0520">NAD</keyword>
<organism evidence="12 13">
    <name type="scientific">Saccoglossus kowalevskii</name>
    <name type="common">Acorn worm</name>
    <dbReference type="NCBI Taxonomy" id="10224"/>
    <lineage>
        <taxon>Eukaryota</taxon>
        <taxon>Metazoa</taxon>
        <taxon>Hemichordata</taxon>
        <taxon>Enteropneusta</taxon>
        <taxon>Harrimaniidae</taxon>
        <taxon>Saccoglossus</taxon>
    </lineage>
</organism>
<evidence type="ECO:0000256" key="11">
    <source>
        <dbReference type="SAM" id="SignalP"/>
    </source>
</evidence>
<dbReference type="Pfam" id="PF12799">
    <property type="entry name" value="LRR_4"/>
    <property type="match status" value="1"/>
</dbReference>
<name>A0ABM0MFQ6_SACKO</name>
<dbReference type="Gene3D" id="3.80.10.10">
    <property type="entry name" value="Ribonuclease Inhibitor"/>
    <property type="match status" value="2"/>
</dbReference>
<keyword evidence="2" id="KW-0433">Leucine-rich repeat</keyword>
<evidence type="ECO:0000256" key="1">
    <source>
        <dbReference type="ARBA" id="ARBA00004167"/>
    </source>
</evidence>
<dbReference type="SMART" id="SM00369">
    <property type="entry name" value="LRR_TYP"/>
    <property type="match status" value="8"/>
</dbReference>
<evidence type="ECO:0000256" key="4">
    <source>
        <dbReference type="ARBA" id="ARBA00022729"/>
    </source>
</evidence>
<keyword evidence="8 10" id="KW-0472">Membrane</keyword>
<keyword evidence="3 10" id="KW-0812">Transmembrane</keyword>
<dbReference type="GeneID" id="100370316"/>
<dbReference type="PROSITE" id="PS51450">
    <property type="entry name" value="LRR"/>
    <property type="match status" value="2"/>
</dbReference>
<keyword evidence="6 10" id="KW-1133">Transmembrane helix</keyword>
<evidence type="ECO:0000256" key="9">
    <source>
        <dbReference type="ARBA" id="ARBA00023180"/>
    </source>
</evidence>
<comment type="subcellular location">
    <subcellularLocation>
        <location evidence="1">Membrane</location>
        <topology evidence="1">Single-pass membrane protein</topology>
    </subcellularLocation>
</comment>
<dbReference type="SUPFAM" id="SSF52058">
    <property type="entry name" value="L domain-like"/>
    <property type="match status" value="1"/>
</dbReference>
<dbReference type="InterPro" id="IPR032675">
    <property type="entry name" value="LRR_dom_sf"/>
</dbReference>
<dbReference type="Pfam" id="PF13516">
    <property type="entry name" value="LRR_6"/>
    <property type="match status" value="1"/>
</dbReference>
<proteinExistence type="predicted"/>
<evidence type="ECO:0000256" key="8">
    <source>
        <dbReference type="ARBA" id="ARBA00023136"/>
    </source>
</evidence>
<protein>
    <submittedName>
        <fullName evidence="13">Connectin-like</fullName>
    </submittedName>
</protein>
<evidence type="ECO:0000256" key="10">
    <source>
        <dbReference type="SAM" id="Phobius"/>
    </source>
</evidence>
<keyword evidence="12" id="KW-1185">Reference proteome</keyword>
<evidence type="ECO:0000256" key="3">
    <source>
        <dbReference type="ARBA" id="ARBA00022692"/>
    </source>
</evidence>
<sequence>MASRCSLVVFLYVIVQVCLTKASDCPAEINQRCRCPGNGKLDCSSSDFDDFPMNISSSNMTIRELNLEDNKIKSLPDEAFLELHQDLSVINLKNNQLEDVGASFNISFPQLNVLDLSYNKLNSTDAFDLSKMPALDKLLMSSNMLTNLGELGLSPTNLTYLELANNKITTLGKLQGLHNLKTLGMDYNKMEVLLANAFQGMWSLTDLKLNDNDIREIVNNAFDGLGSVMNLSLSHNKLKQIDERKLAGLNQIQQLHLNDNLLESIQLNQPIPSLKYIDVTGNNLTCNDNLLWVWDWKQSTNHEIVGECHMPGQRSIKSLTDVTEEEFLGKIEDKDDDDVQITVTITLNGTAEPTELTPSEGGLAIWIIIVIVVLVVLLIIVVVVCGYKILSKSKEPIPVTTNKQTRIFYNHKYDSVKQSGQRSKDVYADLTTEL</sequence>
<evidence type="ECO:0000256" key="2">
    <source>
        <dbReference type="ARBA" id="ARBA00022614"/>
    </source>
</evidence>
<feature type="signal peptide" evidence="11">
    <location>
        <begin position="1"/>
        <end position="22"/>
    </location>
</feature>
<dbReference type="PANTHER" id="PTHR24365">
    <property type="entry name" value="TOLL-LIKE RECEPTOR"/>
    <property type="match status" value="1"/>
</dbReference>
<feature type="chain" id="PRO_5047045904" evidence="11">
    <location>
        <begin position="23"/>
        <end position="434"/>
    </location>
</feature>
<reference evidence="13" key="1">
    <citation type="submission" date="2025-08" db="UniProtKB">
        <authorList>
            <consortium name="RefSeq"/>
        </authorList>
    </citation>
    <scope>IDENTIFICATION</scope>
    <source>
        <tissue evidence="13">Testes</tissue>
    </source>
</reference>
<dbReference type="Pfam" id="PF13855">
    <property type="entry name" value="LRR_8"/>
    <property type="match status" value="2"/>
</dbReference>
<dbReference type="Proteomes" id="UP000694865">
    <property type="component" value="Unplaced"/>
</dbReference>
<evidence type="ECO:0000313" key="12">
    <source>
        <dbReference type="Proteomes" id="UP000694865"/>
    </source>
</evidence>
<dbReference type="InterPro" id="IPR003591">
    <property type="entry name" value="Leu-rich_rpt_typical-subtyp"/>
</dbReference>
<gene>
    <name evidence="13" type="primary">LOC100370316</name>
</gene>
<feature type="transmembrane region" description="Helical" evidence="10">
    <location>
        <begin position="363"/>
        <end position="387"/>
    </location>
</feature>
<keyword evidence="9" id="KW-0325">Glycoprotein</keyword>
<dbReference type="PANTHER" id="PTHR24365:SF541">
    <property type="entry name" value="PROTEIN TOLL-RELATED"/>
    <property type="match status" value="1"/>
</dbReference>
<dbReference type="InterPro" id="IPR025875">
    <property type="entry name" value="Leu-rich_rpt_4"/>
</dbReference>
<keyword evidence="5" id="KW-0677">Repeat</keyword>
<evidence type="ECO:0000256" key="7">
    <source>
        <dbReference type="ARBA" id="ARBA00023027"/>
    </source>
</evidence>
<accession>A0ABM0MFQ6</accession>
<evidence type="ECO:0000256" key="6">
    <source>
        <dbReference type="ARBA" id="ARBA00022989"/>
    </source>
</evidence>
<evidence type="ECO:0000313" key="13">
    <source>
        <dbReference type="RefSeq" id="XP_006818847.1"/>
    </source>
</evidence>
<keyword evidence="4 11" id="KW-0732">Signal</keyword>
<evidence type="ECO:0000256" key="5">
    <source>
        <dbReference type="ARBA" id="ARBA00022737"/>
    </source>
</evidence>
<dbReference type="RefSeq" id="XP_006818847.1">
    <property type="nucleotide sequence ID" value="XM_006818784.1"/>
</dbReference>